<dbReference type="AlphaFoldDB" id="A0ABD2NY75"/>
<proteinExistence type="predicted"/>
<dbReference type="EMBL" id="JABFTP020000144">
    <property type="protein sequence ID" value="KAL3283666.1"/>
    <property type="molecule type" value="Genomic_DNA"/>
</dbReference>
<evidence type="ECO:0000313" key="3">
    <source>
        <dbReference type="Proteomes" id="UP001516400"/>
    </source>
</evidence>
<gene>
    <name evidence="2" type="ORF">HHI36_006804</name>
</gene>
<protein>
    <submittedName>
        <fullName evidence="2">Uncharacterized protein</fullName>
    </submittedName>
</protein>
<accession>A0ABD2NY75</accession>
<keyword evidence="1" id="KW-1133">Transmembrane helix</keyword>
<evidence type="ECO:0000256" key="1">
    <source>
        <dbReference type="SAM" id="Phobius"/>
    </source>
</evidence>
<organism evidence="2 3">
    <name type="scientific">Cryptolaemus montrouzieri</name>
    <dbReference type="NCBI Taxonomy" id="559131"/>
    <lineage>
        <taxon>Eukaryota</taxon>
        <taxon>Metazoa</taxon>
        <taxon>Ecdysozoa</taxon>
        <taxon>Arthropoda</taxon>
        <taxon>Hexapoda</taxon>
        <taxon>Insecta</taxon>
        <taxon>Pterygota</taxon>
        <taxon>Neoptera</taxon>
        <taxon>Endopterygota</taxon>
        <taxon>Coleoptera</taxon>
        <taxon>Polyphaga</taxon>
        <taxon>Cucujiformia</taxon>
        <taxon>Coccinelloidea</taxon>
        <taxon>Coccinellidae</taxon>
        <taxon>Scymninae</taxon>
        <taxon>Scymnini</taxon>
        <taxon>Cryptolaemus</taxon>
    </lineage>
</organism>
<dbReference type="Proteomes" id="UP001516400">
    <property type="component" value="Unassembled WGS sequence"/>
</dbReference>
<reference evidence="2 3" key="1">
    <citation type="journal article" date="2021" name="BMC Biol.">
        <title>Horizontally acquired antibacterial genes associated with adaptive radiation of ladybird beetles.</title>
        <authorList>
            <person name="Li H.S."/>
            <person name="Tang X.F."/>
            <person name="Huang Y.H."/>
            <person name="Xu Z.Y."/>
            <person name="Chen M.L."/>
            <person name="Du X.Y."/>
            <person name="Qiu B.Y."/>
            <person name="Chen P.T."/>
            <person name="Zhang W."/>
            <person name="Slipinski A."/>
            <person name="Escalona H.E."/>
            <person name="Waterhouse R.M."/>
            <person name="Zwick A."/>
            <person name="Pang H."/>
        </authorList>
    </citation>
    <scope>NUCLEOTIDE SEQUENCE [LARGE SCALE GENOMIC DNA]</scope>
    <source>
        <strain evidence="2">SYSU2018</strain>
    </source>
</reference>
<name>A0ABD2NY75_9CUCU</name>
<sequence length="94" mass="10988">MNSLKEVVGITSIRIEYLVCLHLSYWRPLRVCASINLWMKAAVSFERFIEIRFSAQGQNVINIKKTRIIIIAIVTFTVLWKICVFWKVCITLIN</sequence>
<evidence type="ECO:0000313" key="2">
    <source>
        <dbReference type="EMBL" id="KAL3283666.1"/>
    </source>
</evidence>
<keyword evidence="1" id="KW-0812">Transmembrane</keyword>
<comment type="caution">
    <text evidence="2">The sequence shown here is derived from an EMBL/GenBank/DDBJ whole genome shotgun (WGS) entry which is preliminary data.</text>
</comment>
<keyword evidence="3" id="KW-1185">Reference proteome</keyword>
<feature type="transmembrane region" description="Helical" evidence="1">
    <location>
        <begin position="68"/>
        <end position="93"/>
    </location>
</feature>
<keyword evidence="1" id="KW-0472">Membrane</keyword>